<evidence type="ECO:0000313" key="11">
    <source>
        <dbReference type="Proteomes" id="UP001597101"/>
    </source>
</evidence>
<evidence type="ECO:0000256" key="8">
    <source>
        <dbReference type="ARBA" id="ARBA00023136"/>
    </source>
</evidence>
<evidence type="ECO:0000256" key="1">
    <source>
        <dbReference type="ARBA" id="ARBA00004651"/>
    </source>
</evidence>
<feature type="transmembrane region" description="Helical" evidence="9">
    <location>
        <begin position="300"/>
        <end position="322"/>
    </location>
</feature>
<proteinExistence type="inferred from homology"/>
<evidence type="ECO:0000256" key="2">
    <source>
        <dbReference type="ARBA" id="ARBA00004953"/>
    </source>
</evidence>
<dbReference type="HAMAP" id="MF_00024">
    <property type="entry name" value="CobD_CbiB"/>
    <property type="match status" value="1"/>
</dbReference>
<evidence type="ECO:0000256" key="5">
    <source>
        <dbReference type="ARBA" id="ARBA00022573"/>
    </source>
</evidence>
<dbReference type="PANTHER" id="PTHR34308">
    <property type="entry name" value="COBALAMIN BIOSYNTHESIS PROTEIN CBIB"/>
    <property type="match status" value="1"/>
</dbReference>
<organism evidence="10 11">
    <name type="scientific">Pseudahrensia aquimaris</name>
    <dbReference type="NCBI Taxonomy" id="744461"/>
    <lineage>
        <taxon>Bacteria</taxon>
        <taxon>Pseudomonadati</taxon>
        <taxon>Pseudomonadota</taxon>
        <taxon>Alphaproteobacteria</taxon>
        <taxon>Hyphomicrobiales</taxon>
        <taxon>Ahrensiaceae</taxon>
        <taxon>Pseudahrensia</taxon>
    </lineage>
</organism>
<dbReference type="RefSeq" id="WP_377213606.1">
    <property type="nucleotide sequence ID" value="NZ_JBHTJV010000025.1"/>
</dbReference>
<feature type="transmembrane region" description="Helical" evidence="9">
    <location>
        <begin position="58"/>
        <end position="77"/>
    </location>
</feature>
<accession>A0ABW3FGZ9</accession>
<comment type="caution">
    <text evidence="10">The sequence shown here is derived from an EMBL/GenBank/DDBJ whole genome shotgun (WGS) entry which is preliminary data.</text>
</comment>
<dbReference type="InterPro" id="IPR004485">
    <property type="entry name" value="Cobalamin_biosynth_CobD/CbiB"/>
</dbReference>
<dbReference type="Pfam" id="PF03186">
    <property type="entry name" value="CobD_Cbib"/>
    <property type="match status" value="1"/>
</dbReference>
<keyword evidence="6 9" id="KW-0812">Transmembrane</keyword>
<comment type="similarity">
    <text evidence="3 9">Belongs to the CobD/CbiB family.</text>
</comment>
<gene>
    <name evidence="10" type="primary">cbiB</name>
    <name evidence="9" type="synonym">cobD</name>
    <name evidence="10" type="ORF">ACFQ14_15225</name>
</gene>
<evidence type="ECO:0000256" key="7">
    <source>
        <dbReference type="ARBA" id="ARBA00022989"/>
    </source>
</evidence>
<dbReference type="PANTHER" id="PTHR34308:SF1">
    <property type="entry name" value="COBALAMIN BIOSYNTHESIS PROTEIN CBIB"/>
    <property type="match status" value="1"/>
</dbReference>
<evidence type="ECO:0000256" key="4">
    <source>
        <dbReference type="ARBA" id="ARBA00022475"/>
    </source>
</evidence>
<keyword evidence="8 9" id="KW-0472">Membrane</keyword>
<evidence type="ECO:0000256" key="9">
    <source>
        <dbReference type="HAMAP-Rule" id="MF_00024"/>
    </source>
</evidence>
<protein>
    <recommendedName>
        <fullName evidence="9">Cobalamin biosynthesis protein CobD</fullName>
    </recommendedName>
</protein>
<keyword evidence="11" id="KW-1185">Reference proteome</keyword>
<evidence type="ECO:0000313" key="10">
    <source>
        <dbReference type="EMBL" id="MFD0917754.1"/>
    </source>
</evidence>
<comment type="subcellular location">
    <subcellularLocation>
        <location evidence="1 9">Cell membrane</location>
        <topology evidence="1 9">Multi-pass membrane protein</topology>
    </subcellularLocation>
</comment>
<evidence type="ECO:0000256" key="3">
    <source>
        <dbReference type="ARBA" id="ARBA00006263"/>
    </source>
</evidence>
<dbReference type="Proteomes" id="UP001597101">
    <property type="component" value="Unassembled WGS sequence"/>
</dbReference>
<keyword evidence="7 9" id="KW-1133">Transmembrane helix</keyword>
<comment type="pathway">
    <text evidence="2 9">Cofactor biosynthesis; adenosylcobalamin biosynthesis.</text>
</comment>
<dbReference type="NCBIfam" id="TIGR00380">
    <property type="entry name" value="cobal_cbiB"/>
    <property type="match status" value="1"/>
</dbReference>
<evidence type="ECO:0000256" key="6">
    <source>
        <dbReference type="ARBA" id="ARBA00022692"/>
    </source>
</evidence>
<reference evidence="11" key="1">
    <citation type="journal article" date="2019" name="Int. J. Syst. Evol. Microbiol.">
        <title>The Global Catalogue of Microorganisms (GCM) 10K type strain sequencing project: providing services to taxonomists for standard genome sequencing and annotation.</title>
        <authorList>
            <consortium name="The Broad Institute Genomics Platform"/>
            <consortium name="The Broad Institute Genome Sequencing Center for Infectious Disease"/>
            <person name="Wu L."/>
            <person name="Ma J."/>
        </authorList>
    </citation>
    <scope>NUCLEOTIDE SEQUENCE [LARGE SCALE GENOMIC DNA]</scope>
    <source>
        <strain evidence="11">CCUG 60023</strain>
    </source>
</reference>
<comment type="function">
    <text evidence="9">Converts cobyric acid to cobinamide by the addition of aminopropanol on the F carboxylic group.</text>
</comment>
<feature type="transmembrane region" description="Helical" evidence="9">
    <location>
        <begin position="165"/>
        <end position="182"/>
    </location>
</feature>
<comment type="caution">
    <text evidence="9">Lacks conserved residue(s) required for the propagation of feature annotation.</text>
</comment>
<feature type="transmembrane region" description="Helical" evidence="9">
    <location>
        <begin position="84"/>
        <end position="102"/>
    </location>
</feature>
<name>A0ABW3FGZ9_9HYPH</name>
<sequence>MLLLTIALALDWFIGEPDVLWRRVPHPVVLFGKVIDWFDEKRDDQTLADRFRLSPDRLAFWMGIVLLAALLTISILISSFVQFLYWPFGWLLELAIVTILVAQKSLKDHVQDVADALKRDGVEGGRKAVSMIVGRDVSQLDESGVSKAAVESLAENASDGVVAPVLWYALAGLPGIIFYKAVNTADSMIGHRNERYEYFGKAAARLDDVMNWPAARLTALLVAGVVAVRDGIASAGRLLSITARDAPSHRSPNAGWPETAFAVALGLALGGPRRYGDDFVSAPQLNVEGRGLLSVVDVSAALGLFSRLCFALIGLCGLLALVG</sequence>
<keyword evidence="5 9" id="KW-0169">Cobalamin biosynthesis</keyword>
<keyword evidence="4 9" id="KW-1003">Cell membrane</keyword>
<dbReference type="EMBL" id="JBHTJV010000025">
    <property type="protein sequence ID" value="MFD0917754.1"/>
    <property type="molecule type" value="Genomic_DNA"/>
</dbReference>